<evidence type="ECO:0000313" key="2">
    <source>
        <dbReference type="EMBL" id="QDS98754.1"/>
    </source>
</evidence>
<sequence length="1044" mass="105814" precursor="true">MISRKSSVRVAISVLTAHAYLLGSCSEGQTVHNWNNAAGGNYNFSFNWTPGNVPDGTSESARFNLASTYDVFLFGDRTVSDLLVNDGNVRLTRPATATSGVTYTVDDDAFVTGATFALEKTFSTHSIILDVSDRLEVHDTAFFNVSDGAAIIVNGQLRVGADSSGDGELSLTGTGTTLSTSAADTAVIGGSGSTGTLNLKNSATSTIGGDLHLAQSNATGSAAELNLSTNATLDVAGDLNMVSGGSNNQDGVFNVNSTALFTLDGNTNIGAGTGTTQTTAVAVGGTFTQNGTSTFNLGTSTGAGNSSSFVVDTGGVASTGTGNISIGDTGALNIQNNGTFNANGPLTMSAESSLTLSGSNSRLNANAGLDNSAGGALNFSTGRMTVTNGAFVPNAGGAGASYSLNGAVPNLKLSTGATATFGGTLSVADSAGSQVIFAIEDGAAVLSGDAILANQDNSAAIATLTGADSTWNVTNQLIVGNSGSGNLAVRDGAMLQSNSGIIGNNVLNFSPQLPTVVDVRNPGSTWNVTDSLIVGNAERGKLTIADGGRVSSTTGFVAFSAAVLSSSVDITGQDSEWEISADLYIGGNTTSAGGTGALAVSEQGKLRVGGALKIWQAGSLVIDNGTVIVDGPLDFAESSIDFTSGRLELNHPSQSLIVYPTELRLGTKNLLNTTTLDATRELAVGGELLVTPVATLTIDGGNVEAGSTNLLGGSHLRLQSATFASGPLRAASGSQIHVTGAGVDLGDASAVDGVFIEGTFSLNGNDVVLLDANDAVFDSGALVNLGDSDGTLTAANGLTLDFGGNITGFGTLETPNDSGKPLINNGHIRGNSLADAVFLTGYVKGVGTCDNCVITGTDAPGFSPASVNRGSVSYNGTLEIEIGGSSTSDFDQLHHVFGAGIADLGGQLDVDLINGFLPSAGEFFEIITAAQVQGLFAVQNLPALAGGLRWQVDYQPTSVVLRVALGGDFDFDNDVDGRDFLVWQRDSGVGSLADWQTNYGMVVPLSATSAAIPEPSTWVLLSLAVFGTHLTSHKRIVERVMTTR</sequence>
<dbReference type="InterPro" id="IPR030895">
    <property type="entry name" value="T5SS_PEPC_rpt"/>
</dbReference>
<feature type="signal peptide" evidence="1">
    <location>
        <begin position="1"/>
        <end position="19"/>
    </location>
</feature>
<proteinExistence type="predicted"/>
<dbReference type="PROSITE" id="PS51257">
    <property type="entry name" value="PROKAR_LIPOPROTEIN"/>
    <property type="match status" value="1"/>
</dbReference>
<feature type="chain" id="PRO_5022233787" description="Autotransporter-associated beta strand repeat protein" evidence="1">
    <location>
        <begin position="20"/>
        <end position="1044"/>
    </location>
</feature>
<dbReference type="EMBL" id="CP036263">
    <property type="protein sequence ID" value="QDS98754.1"/>
    <property type="molecule type" value="Genomic_DNA"/>
</dbReference>
<organism evidence="2 3">
    <name type="scientific">Adhaeretor mobilis</name>
    <dbReference type="NCBI Taxonomy" id="1930276"/>
    <lineage>
        <taxon>Bacteria</taxon>
        <taxon>Pseudomonadati</taxon>
        <taxon>Planctomycetota</taxon>
        <taxon>Planctomycetia</taxon>
        <taxon>Pirellulales</taxon>
        <taxon>Lacipirellulaceae</taxon>
        <taxon>Adhaeretor</taxon>
    </lineage>
</organism>
<evidence type="ECO:0008006" key="4">
    <source>
        <dbReference type="Google" id="ProtNLM"/>
    </source>
</evidence>
<dbReference type="Proteomes" id="UP000319852">
    <property type="component" value="Chromosome"/>
</dbReference>
<evidence type="ECO:0000256" key="1">
    <source>
        <dbReference type="SAM" id="SignalP"/>
    </source>
</evidence>
<accession>A0A517MV39</accession>
<dbReference type="NCBIfam" id="TIGR04393">
    <property type="entry name" value="rpt_T5SS_PEPC"/>
    <property type="match status" value="2"/>
</dbReference>
<reference evidence="2 3" key="1">
    <citation type="submission" date="2019-02" db="EMBL/GenBank/DDBJ databases">
        <title>Deep-cultivation of Planctomycetes and their phenomic and genomic characterization uncovers novel biology.</title>
        <authorList>
            <person name="Wiegand S."/>
            <person name="Jogler M."/>
            <person name="Boedeker C."/>
            <person name="Pinto D."/>
            <person name="Vollmers J."/>
            <person name="Rivas-Marin E."/>
            <person name="Kohn T."/>
            <person name="Peeters S.H."/>
            <person name="Heuer A."/>
            <person name="Rast P."/>
            <person name="Oberbeckmann S."/>
            <person name="Bunk B."/>
            <person name="Jeske O."/>
            <person name="Meyerdierks A."/>
            <person name="Storesund J.E."/>
            <person name="Kallscheuer N."/>
            <person name="Luecker S."/>
            <person name="Lage O.M."/>
            <person name="Pohl T."/>
            <person name="Merkel B.J."/>
            <person name="Hornburger P."/>
            <person name="Mueller R.-W."/>
            <person name="Bruemmer F."/>
            <person name="Labrenz M."/>
            <person name="Spormann A.M."/>
            <person name="Op den Camp H."/>
            <person name="Overmann J."/>
            <person name="Amann R."/>
            <person name="Jetten M.S.M."/>
            <person name="Mascher T."/>
            <person name="Medema M.H."/>
            <person name="Devos D.P."/>
            <person name="Kaster A.-K."/>
            <person name="Ovreas L."/>
            <person name="Rohde M."/>
            <person name="Galperin M.Y."/>
            <person name="Jogler C."/>
        </authorList>
    </citation>
    <scope>NUCLEOTIDE SEQUENCE [LARGE SCALE GENOMIC DNA]</scope>
    <source>
        <strain evidence="2 3">HG15A2</strain>
    </source>
</reference>
<keyword evidence="3" id="KW-1185">Reference proteome</keyword>
<dbReference type="KEGG" id="amob:HG15A2_20380"/>
<name>A0A517MV39_9BACT</name>
<gene>
    <name evidence="2" type="ORF">HG15A2_20380</name>
</gene>
<protein>
    <recommendedName>
        <fullName evidence="4">Autotransporter-associated beta strand repeat protein</fullName>
    </recommendedName>
</protein>
<keyword evidence="1" id="KW-0732">Signal</keyword>
<evidence type="ECO:0000313" key="3">
    <source>
        <dbReference type="Proteomes" id="UP000319852"/>
    </source>
</evidence>
<dbReference type="RefSeq" id="WP_218932447.1">
    <property type="nucleotide sequence ID" value="NZ_CP036263.1"/>
</dbReference>
<dbReference type="AlphaFoldDB" id="A0A517MV39"/>